<protein>
    <submittedName>
        <fullName evidence="2">Uncharacterized protein</fullName>
    </submittedName>
</protein>
<gene>
    <name evidence="2" type="ORF">R5R35_003517</name>
</gene>
<comment type="caution">
    <text evidence="2">The sequence shown here is derived from an EMBL/GenBank/DDBJ whole genome shotgun (WGS) entry which is preliminary data.</text>
</comment>
<dbReference type="EMBL" id="JAZDUA010000108">
    <property type="protein sequence ID" value="KAK7867840.1"/>
    <property type="molecule type" value="Genomic_DNA"/>
</dbReference>
<name>A0AAN9ZAE2_9ORTH</name>
<dbReference type="AlphaFoldDB" id="A0AAN9ZAE2"/>
<feature type="compositionally biased region" description="Pro residues" evidence="1">
    <location>
        <begin position="219"/>
        <end position="230"/>
    </location>
</feature>
<dbReference type="Proteomes" id="UP001378592">
    <property type="component" value="Unassembled WGS sequence"/>
</dbReference>
<reference evidence="2 3" key="1">
    <citation type="submission" date="2024-03" db="EMBL/GenBank/DDBJ databases">
        <title>The genome assembly and annotation of the cricket Gryllus longicercus Weissman &amp; Gray.</title>
        <authorList>
            <person name="Szrajer S."/>
            <person name="Gray D."/>
            <person name="Ylla G."/>
        </authorList>
    </citation>
    <scope>NUCLEOTIDE SEQUENCE [LARGE SCALE GENOMIC DNA]</scope>
    <source>
        <strain evidence="2">DAG 2021-001</strain>
        <tissue evidence="2">Whole body minus gut</tissue>
    </source>
</reference>
<feature type="compositionally biased region" description="Basic residues" evidence="1">
    <location>
        <begin position="232"/>
        <end position="252"/>
    </location>
</feature>
<sequence>MEDIVMFVMFIKQFGFVSCLFDGVLMRRCGRAGQTAHAQATNPQKPRGQRLIFRLSLDARASRHHLLYFQSRRSRHHLVHLPNPAAAARPSNTATIALTIAAAASDGHHHHNHYRLSTTSHHHALTPIPHHHGITCFTIMTPLITSQSPSSPPLPAPPLPPQPPLRSPPLQSPPLQSPPLQSPPLQLPPLQSPPLQSPPLSSPPLPSPPPLSPLTLSPSSPPLPSPPSPPLSRRHHCHQPNRLHRRPPRRSLRAGGGGRARSLGRAVDRLRRRRRRRHRGLWRFVSFDRGSRQLPFLSLPFLSARPPSGSFSLASLMRLLFAYFRFCSLSLSL</sequence>
<proteinExistence type="predicted"/>
<evidence type="ECO:0000256" key="1">
    <source>
        <dbReference type="SAM" id="MobiDB-lite"/>
    </source>
</evidence>
<evidence type="ECO:0000313" key="2">
    <source>
        <dbReference type="EMBL" id="KAK7867840.1"/>
    </source>
</evidence>
<feature type="compositionally biased region" description="Pro residues" evidence="1">
    <location>
        <begin position="150"/>
        <end position="212"/>
    </location>
</feature>
<keyword evidence="3" id="KW-1185">Reference proteome</keyword>
<organism evidence="2 3">
    <name type="scientific">Gryllus longicercus</name>
    <dbReference type="NCBI Taxonomy" id="2509291"/>
    <lineage>
        <taxon>Eukaryota</taxon>
        <taxon>Metazoa</taxon>
        <taxon>Ecdysozoa</taxon>
        <taxon>Arthropoda</taxon>
        <taxon>Hexapoda</taxon>
        <taxon>Insecta</taxon>
        <taxon>Pterygota</taxon>
        <taxon>Neoptera</taxon>
        <taxon>Polyneoptera</taxon>
        <taxon>Orthoptera</taxon>
        <taxon>Ensifera</taxon>
        <taxon>Gryllidea</taxon>
        <taxon>Grylloidea</taxon>
        <taxon>Gryllidae</taxon>
        <taxon>Gryllinae</taxon>
        <taxon>Gryllus</taxon>
    </lineage>
</organism>
<accession>A0AAN9ZAE2</accession>
<feature type="region of interest" description="Disordered" evidence="1">
    <location>
        <begin position="146"/>
        <end position="267"/>
    </location>
</feature>
<evidence type="ECO:0000313" key="3">
    <source>
        <dbReference type="Proteomes" id="UP001378592"/>
    </source>
</evidence>